<feature type="region of interest" description="Disordered" evidence="1">
    <location>
        <begin position="438"/>
        <end position="499"/>
    </location>
</feature>
<dbReference type="Proteomes" id="UP001151582">
    <property type="component" value="Unassembled WGS sequence"/>
</dbReference>
<accession>A0A9W8B4D6</accession>
<gene>
    <name evidence="2" type="ORF">H4R34_004338</name>
</gene>
<dbReference type="OrthoDB" id="5625897at2759"/>
<name>A0A9W8B4D6_9FUNG</name>
<protein>
    <recommendedName>
        <fullName evidence="4">BLOC-1-related complex subunit 5</fullName>
    </recommendedName>
</protein>
<keyword evidence="3" id="KW-1185">Reference proteome</keyword>
<evidence type="ECO:0008006" key="4">
    <source>
        <dbReference type="Google" id="ProtNLM"/>
    </source>
</evidence>
<reference evidence="2" key="1">
    <citation type="submission" date="2022-07" db="EMBL/GenBank/DDBJ databases">
        <title>Phylogenomic reconstructions and comparative analyses of Kickxellomycotina fungi.</title>
        <authorList>
            <person name="Reynolds N.K."/>
            <person name="Stajich J.E."/>
            <person name="Barry K."/>
            <person name="Grigoriev I.V."/>
            <person name="Crous P."/>
            <person name="Smith M.E."/>
        </authorList>
    </citation>
    <scope>NUCLEOTIDE SEQUENCE</scope>
    <source>
        <strain evidence="2">RSA 567</strain>
    </source>
</reference>
<comment type="caution">
    <text evidence="2">The sequence shown here is derived from an EMBL/GenBank/DDBJ whole genome shotgun (WGS) entry which is preliminary data.</text>
</comment>
<dbReference type="AlphaFoldDB" id="A0A9W8B4D6"/>
<organism evidence="2 3">
    <name type="scientific">Dimargaris verticillata</name>
    <dbReference type="NCBI Taxonomy" id="2761393"/>
    <lineage>
        <taxon>Eukaryota</taxon>
        <taxon>Fungi</taxon>
        <taxon>Fungi incertae sedis</taxon>
        <taxon>Zoopagomycota</taxon>
        <taxon>Kickxellomycotina</taxon>
        <taxon>Dimargaritomycetes</taxon>
        <taxon>Dimargaritales</taxon>
        <taxon>Dimargaritaceae</taxon>
        <taxon>Dimargaris</taxon>
    </lineage>
</organism>
<proteinExistence type="predicted"/>
<sequence>MADLIPKTDLTSSVKRRVRQAHRSLTTGATFQSHSLRDRSSPRQRFSMIEYSDPAHPSDAAVADRSRSFHLPLIPEEEGRHHHHQYRGYHTLPRKNSDIITLYPPPKLSDSQNLASDPELEALRQIPTFHPITKRPSSSSTLSFSSSATAASRHFAQLWQPSYAGLPSATLAPIGPHHWELEVKAPEFDALPNLAALFQRQLLLSVANVQEGQCGLSNQISAVEAEAAKTLTRLNVSLNTLQTNNQRLATIHALQRQAERCHSAINGVVRSLAQLNQRLPDAEQLDFAHFPMLTRFSALKPKPPPVLFALPQFTVPTDPSTMAVCDDAIPRFQMPTKATQHPGRRSRTNSITLTPAPTTRRESIGLNLSHAFAARPPISTVPESHVSAPLPLGVGQAGPTAVESQHRHQARQNHQHSRPITTFVYPSHTRLLPHTPEEMNEATNQSDPRHTVDSVPIGTASGKPPAHSSVTKQAAPTKRTARAPSVSERLRKFMGSPPT</sequence>
<evidence type="ECO:0000313" key="3">
    <source>
        <dbReference type="Proteomes" id="UP001151582"/>
    </source>
</evidence>
<evidence type="ECO:0000313" key="2">
    <source>
        <dbReference type="EMBL" id="KAJ1975423.1"/>
    </source>
</evidence>
<dbReference type="EMBL" id="JANBQB010000528">
    <property type="protein sequence ID" value="KAJ1975423.1"/>
    <property type="molecule type" value="Genomic_DNA"/>
</dbReference>
<evidence type="ECO:0000256" key="1">
    <source>
        <dbReference type="SAM" id="MobiDB-lite"/>
    </source>
</evidence>